<sequence length="159" mass="16567">MPDALHLPLLLLATVTTGLMAGFYYAFACAVMPGLARTRDDVVVPAMVAVNTAVQNLLFAVGFFGSFLLVAGALLTGVLAGGATVLPTAAALALYVLSLVVTFRVNIPLNVGLEVAATRGDARARRDFERPWVRANAVRGLCATASLACLAWALVVHEA</sequence>
<organism evidence="2 3">
    <name type="scientific">Sanguibacter suaedae</name>
    <dbReference type="NCBI Taxonomy" id="2795737"/>
    <lineage>
        <taxon>Bacteria</taxon>
        <taxon>Bacillati</taxon>
        <taxon>Actinomycetota</taxon>
        <taxon>Actinomycetes</taxon>
        <taxon>Micrococcales</taxon>
        <taxon>Sanguibacteraceae</taxon>
        <taxon>Sanguibacter</taxon>
    </lineage>
</organism>
<name>A0A934I6Q1_9MICO</name>
<accession>A0A934I6Q1</accession>
<keyword evidence="1" id="KW-0472">Membrane</keyword>
<evidence type="ECO:0000313" key="2">
    <source>
        <dbReference type="EMBL" id="MBI9114197.1"/>
    </source>
</evidence>
<comment type="caution">
    <text evidence="2">The sequence shown here is derived from an EMBL/GenBank/DDBJ whole genome shotgun (WGS) entry which is preliminary data.</text>
</comment>
<evidence type="ECO:0000256" key="1">
    <source>
        <dbReference type="SAM" id="Phobius"/>
    </source>
</evidence>
<keyword evidence="1" id="KW-0812">Transmembrane</keyword>
<gene>
    <name evidence="2" type="ORF">JAV76_04105</name>
</gene>
<protein>
    <submittedName>
        <fullName evidence="2">DUF1772 domain-containing protein</fullName>
    </submittedName>
</protein>
<keyword evidence="1" id="KW-1133">Transmembrane helix</keyword>
<feature type="transmembrane region" description="Helical" evidence="1">
    <location>
        <begin position="137"/>
        <end position="155"/>
    </location>
</feature>
<dbReference type="InterPro" id="IPR013901">
    <property type="entry name" value="Anthrone_oxy"/>
</dbReference>
<keyword evidence="3" id="KW-1185">Reference proteome</keyword>
<dbReference type="Proteomes" id="UP000602087">
    <property type="component" value="Unassembled WGS sequence"/>
</dbReference>
<dbReference type="EMBL" id="JAEINH010000003">
    <property type="protein sequence ID" value="MBI9114197.1"/>
    <property type="molecule type" value="Genomic_DNA"/>
</dbReference>
<reference evidence="2" key="1">
    <citation type="submission" date="2020-12" db="EMBL/GenBank/DDBJ databases">
        <title>Sanguibacter suaedae sp. nov., isolated from Suaeda aralocaspica.</title>
        <authorList>
            <person name="Ma Q."/>
        </authorList>
    </citation>
    <scope>NUCLEOTIDE SEQUENCE</scope>
    <source>
        <strain evidence="2">YZGR15</strain>
    </source>
</reference>
<dbReference type="RefSeq" id="WP_198732769.1">
    <property type="nucleotide sequence ID" value="NZ_JAEINH010000003.1"/>
</dbReference>
<evidence type="ECO:0000313" key="3">
    <source>
        <dbReference type="Proteomes" id="UP000602087"/>
    </source>
</evidence>
<dbReference type="Pfam" id="PF08592">
    <property type="entry name" value="Anthrone_oxy"/>
    <property type="match status" value="1"/>
</dbReference>
<dbReference type="AlphaFoldDB" id="A0A934I6Q1"/>
<feature type="transmembrane region" description="Helical" evidence="1">
    <location>
        <begin position="57"/>
        <end position="80"/>
    </location>
</feature>
<feature type="transmembrane region" description="Helical" evidence="1">
    <location>
        <begin position="12"/>
        <end position="36"/>
    </location>
</feature>
<proteinExistence type="predicted"/>